<gene>
    <name evidence="2" type="ORF">IE4771_CH03024</name>
</gene>
<proteinExistence type="predicted"/>
<dbReference type="KEGG" id="rei:IE4771_CH03024"/>
<keyword evidence="1" id="KW-1133">Transmembrane helix</keyword>
<dbReference type="OrthoDB" id="8364344at2"/>
<evidence type="ECO:0000313" key="3">
    <source>
        <dbReference type="Proteomes" id="UP000027180"/>
    </source>
</evidence>
<sequence length="174" mass="19332">MVDVGYIPAEDMAPLLPGAVYSRDQNHERKLIHRKKMRDNEDNPSMSRGLLRVGALCLVVVLIAYFFWDMFSESAALQRLAATAKNYRYAERCDADGNLIATGQLNCVDLNHYVFVYGPVSRAFRRACSGKTAAMLSFEAGKVARSEINLVEKMLQFRARNGLNSPCGPHGSGK</sequence>
<name>A0A060HYY1_RHIET</name>
<dbReference type="AlphaFoldDB" id="A0A060HYY1"/>
<keyword evidence="1" id="KW-0812">Transmembrane</keyword>
<keyword evidence="1" id="KW-0472">Membrane</keyword>
<dbReference type="Proteomes" id="UP000027180">
    <property type="component" value="Chromosome"/>
</dbReference>
<evidence type="ECO:0000256" key="1">
    <source>
        <dbReference type="SAM" id="Phobius"/>
    </source>
</evidence>
<accession>A0A060HYY1</accession>
<evidence type="ECO:0000313" key="2">
    <source>
        <dbReference type="EMBL" id="AIC28118.1"/>
    </source>
</evidence>
<organism evidence="2 3">
    <name type="scientific">Rhizobium etli bv. mimosae str. IE4771</name>
    <dbReference type="NCBI Taxonomy" id="1432050"/>
    <lineage>
        <taxon>Bacteria</taxon>
        <taxon>Pseudomonadati</taxon>
        <taxon>Pseudomonadota</taxon>
        <taxon>Alphaproteobacteria</taxon>
        <taxon>Hyphomicrobiales</taxon>
        <taxon>Rhizobiaceae</taxon>
        <taxon>Rhizobium/Agrobacterium group</taxon>
        <taxon>Rhizobium</taxon>
    </lineage>
</organism>
<feature type="transmembrane region" description="Helical" evidence="1">
    <location>
        <begin position="49"/>
        <end position="68"/>
    </location>
</feature>
<dbReference type="EMBL" id="CP006986">
    <property type="protein sequence ID" value="AIC28118.1"/>
    <property type="molecule type" value="Genomic_DNA"/>
</dbReference>
<dbReference type="HOGENOM" id="CLU_1538828_0_0_5"/>
<dbReference type="RefSeq" id="WP_010061337.1">
    <property type="nucleotide sequence ID" value="NZ_CP006986.1"/>
</dbReference>
<protein>
    <submittedName>
        <fullName evidence="2">Uncharacterized protein</fullName>
    </submittedName>
</protein>
<reference evidence="2 3" key="1">
    <citation type="submission" date="2013-12" db="EMBL/GenBank/DDBJ databases">
        <title>Complete genome sequence of Rhizobium etli bv. mimosae IE4771.</title>
        <authorList>
            <person name="Bustos P."/>
            <person name="Santamaria R.I."/>
            <person name="Lozano L."/>
            <person name="Ormeno-Orrillo E."/>
            <person name="Rogel M.A."/>
            <person name="Romero D."/>
            <person name="Cevallos M.A."/>
            <person name="Martinez-Romero E."/>
            <person name="Gonzalez V."/>
        </authorList>
    </citation>
    <scope>NUCLEOTIDE SEQUENCE [LARGE SCALE GENOMIC DNA]</scope>
    <source>
        <strain evidence="2 3">IE4771</strain>
    </source>
</reference>